<proteinExistence type="inferred from homology"/>
<feature type="domain" description="Flagellar basal-body/hook protein C-terminal" evidence="6">
    <location>
        <begin position="191"/>
        <end position="234"/>
    </location>
</feature>
<dbReference type="NCBIfam" id="NF009282">
    <property type="entry name" value="PRK12642.1"/>
    <property type="match status" value="1"/>
</dbReference>
<name>A0A2P7SLR5_9HYPH</name>
<dbReference type="InterPro" id="IPR020013">
    <property type="entry name" value="Flagellar_FlgE/F/G"/>
</dbReference>
<dbReference type="Pfam" id="PF00460">
    <property type="entry name" value="Flg_bb_rod"/>
    <property type="match status" value="1"/>
</dbReference>
<keyword evidence="3 4" id="KW-0975">Bacterial flagellum</keyword>
<dbReference type="InterPro" id="IPR053967">
    <property type="entry name" value="LlgE_F_G-like_D1"/>
</dbReference>
<dbReference type="GO" id="GO:0071978">
    <property type="term" value="P:bacterial-type flagellum-dependent swarming motility"/>
    <property type="evidence" value="ECO:0007669"/>
    <property type="project" value="TreeGrafter"/>
</dbReference>
<dbReference type="Pfam" id="PF06429">
    <property type="entry name" value="Flg_bbr_C"/>
    <property type="match status" value="1"/>
</dbReference>
<evidence type="ECO:0000256" key="2">
    <source>
        <dbReference type="ARBA" id="ARBA00009677"/>
    </source>
</evidence>
<comment type="subcellular location">
    <subcellularLocation>
        <location evidence="1 4">Bacterial flagellum basal body</location>
    </subcellularLocation>
</comment>
<dbReference type="GO" id="GO:0030694">
    <property type="term" value="C:bacterial-type flagellum basal body, rod"/>
    <property type="evidence" value="ECO:0007669"/>
    <property type="project" value="UniProtKB-UniRule"/>
</dbReference>
<dbReference type="InterPro" id="IPR037925">
    <property type="entry name" value="FlgE/F/G-like"/>
</dbReference>
<dbReference type="InterPro" id="IPR001444">
    <property type="entry name" value="Flag_bb_rod_N"/>
</dbReference>
<sequence>MQDALYVALSSQVALERRLNTIADNVANAGTVGFRATGVKFEDMVTGIGQKAVSFSSSGDTFMSTQVGALRETGNPFDFAIQGDAWFGIETPAGIVMTRDGRFTMLDTGELVTLQGHPVLDAGGAPIQLDPQNGTPSSGADGGLTQNGQPVGAIGLFNFDPGENFVRYGNSGIVPSGAPEPVIDRNDIGVAQGFLEESNVNPMQEMARLIMVQRAFENVAAAIRGTDRTLSEAITTLGSKT</sequence>
<accession>A0A2P7SLR5</accession>
<comment type="caution">
    <text evidence="8">The sequence shown here is derived from an EMBL/GenBank/DDBJ whole genome shotgun (WGS) entry which is preliminary data.</text>
</comment>
<protein>
    <recommendedName>
        <fullName evidence="4">Flagellar basal-body rod protein FlgF</fullName>
    </recommendedName>
</protein>
<evidence type="ECO:0000256" key="3">
    <source>
        <dbReference type="ARBA" id="ARBA00023143"/>
    </source>
</evidence>
<reference evidence="8 9" key="1">
    <citation type="submission" date="2018-03" db="EMBL/GenBank/DDBJ databases">
        <title>The draft genome of Mesorhizobium sp. 6GN-30.</title>
        <authorList>
            <person name="Liu L."/>
            <person name="Li L."/>
            <person name="Wang T."/>
            <person name="Zhang X."/>
            <person name="Liang L."/>
        </authorList>
    </citation>
    <scope>NUCLEOTIDE SEQUENCE [LARGE SCALE GENOMIC DNA]</scope>
    <source>
        <strain evidence="8 9">6GN30</strain>
    </source>
</reference>
<gene>
    <name evidence="8" type="primary">flgF</name>
    <name evidence="8" type="ORF">C7I84_06720</name>
</gene>
<keyword evidence="8" id="KW-0966">Cell projection</keyword>
<dbReference type="Proteomes" id="UP000241229">
    <property type="component" value="Unassembled WGS sequence"/>
</dbReference>
<feature type="domain" description="Flagellar basal body rod protein N-terminal" evidence="5">
    <location>
        <begin position="5"/>
        <end position="35"/>
    </location>
</feature>
<evidence type="ECO:0000313" key="9">
    <source>
        <dbReference type="Proteomes" id="UP000241229"/>
    </source>
</evidence>
<comment type="subunit">
    <text evidence="4">The basal body constitutes a major portion of the flagellar organelle and consists of five rings (E,L,P,S, and M) mounted on a central rod. The rod consists of about 26 subunits of FlgG in the distal portion, and FlgB, FlgC and FlgF are thought to build up the proximal portion of the rod with about 6 subunits each.</text>
</comment>
<evidence type="ECO:0000313" key="8">
    <source>
        <dbReference type="EMBL" id="PSJ63325.1"/>
    </source>
</evidence>
<dbReference type="NCBIfam" id="TIGR02490">
    <property type="entry name" value="flgF"/>
    <property type="match status" value="1"/>
</dbReference>
<dbReference type="OrthoDB" id="9804559at2"/>
<evidence type="ECO:0000259" key="5">
    <source>
        <dbReference type="Pfam" id="PF00460"/>
    </source>
</evidence>
<comment type="similarity">
    <text evidence="2 4">Belongs to the flagella basal body rod proteins family.</text>
</comment>
<organism evidence="8 9">
    <name type="scientific">Kumtagia ephedrae</name>
    <dbReference type="NCBI Taxonomy" id="2116701"/>
    <lineage>
        <taxon>Bacteria</taxon>
        <taxon>Pseudomonadati</taxon>
        <taxon>Pseudomonadota</taxon>
        <taxon>Alphaproteobacteria</taxon>
        <taxon>Hyphomicrobiales</taxon>
        <taxon>Phyllobacteriaceae</taxon>
        <taxon>Kumtagia</taxon>
    </lineage>
</organism>
<dbReference type="PANTHER" id="PTHR30435">
    <property type="entry name" value="FLAGELLAR PROTEIN"/>
    <property type="match status" value="1"/>
</dbReference>
<dbReference type="RefSeq" id="WP_106771388.1">
    <property type="nucleotide sequence ID" value="NZ_PXYK01000005.1"/>
</dbReference>
<evidence type="ECO:0000256" key="4">
    <source>
        <dbReference type="RuleBase" id="RU362116"/>
    </source>
</evidence>
<dbReference type="EMBL" id="PXYK01000005">
    <property type="protein sequence ID" value="PSJ63325.1"/>
    <property type="molecule type" value="Genomic_DNA"/>
</dbReference>
<keyword evidence="9" id="KW-1185">Reference proteome</keyword>
<dbReference type="NCBIfam" id="TIGR03506">
    <property type="entry name" value="FlgEFG_subfam"/>
    <property type="match status" value="1"/>
</dbReference>
<dbReference type="AlphaFoldDB" id="A0A2P7SLR5"/>
<dbReference type="Pfam" id="PF22692">
    <property type="entry name" value="LlgE_F_G_D1"/>
    <property type="match status" value="1"/>
</dbReference>
<dbReference type="InterPro" id="IPR010930">
    <property type="entry name" value="Flg_bb/hook_C_dom"/>
</dbReference>
<feature type="domain" description="Flagellar hook protein FlgE/F/G-like D1" evidence="7">
    <location>
        <begin position="80"/>
        <end position="133"/>
    </location>
</feature>
<dbReference type="InterPro" id="IPR012836">
    <property type="entry name" value="FlgF"/>
</dbReference>
<keyword evidence="8" id="KW-0969">Cilium</keyword>
<evidence type="ECO:0000256" key="1">
    <source>
        <dbReference type="ARBA" id="ARBA00004117"/>
    </source>
</evidence>
<evidence type="ECO:0000259" key="7">
    <source>
        <dbReference type="Pfam" id="PF22692"/>
    </source>
</evidence>
<dbReference type="SUPFAM" id="SSF117143">
    <property type="entry name" value="Flagellar hook protein flgE"/>
    <property type="match status" value="1"/>
</dbReference>
<evidence type="ECO:0000259" key="6">
    <source>
        <dbReference type="Pfam" id="PF06429"/>
    </source>
</evidence>
<keyword evidence="8" id="KW-0282">Flagellum</keyword>
<dbReference type="PANTHER" id="PTHR30435:SF19">
    <property type="entry name" value="FLAGELLAR BASAL-BODY ROD PROTEIN FLGG"/>
    <property type="match status" value="1"/>
</dbReference>